<keyword evidence="5 6" id="KW-0694">RNA-binding</keyword>
<evidence type="ECO:0000256" key="5">
    <source>
        <dbReference type="ARBA" id="ARBA00022884"/>
    </source>
</evidence>
<dbReference type="PANTHER" id="PTHR47640:SF10">
    <property type="entry name" value="TRNA SELENOCYSTEINE 1-ASSOCIATED PROTEIN 1-RELATED"/>
    <property type="match status" value="1"/>
</dbReference>
<feature type="compositionally biased region" description="Low complexity" evidence="7">
    <location>
        <begin position="50"/>
        <end position="84"/>
    </location>
</feature>
<dbReference type="FunFam" id="3.30.70.330:FF:000476">
    <property type="entry name" value="Zinc finger CCCH domain-containing protein 4"/>
    <property type="match status" value="1"/>
</dbReference>
<dbReference type="InterPro" id="IPR012677">
    <property type="entry name" value="Nucleotide-bd_a/b_plait_sf"/>
</dbReference>
<keyword evidence="4" id="KW-0862">Zinc</keyword>
<feature type="compositionally biased region" description="Low complexity" evidence="7">
    <location>
        <begin position="804"/>
        <end position="829"/>
    </location>
</feature>
<dbReference type="Gene3D" id="3.30.70.330">
    <property type="match status" value="2"/>
</dbReference>
<feature type="compositionally biased region" description="Basic residues" evidence="7">
    <location>
        <begin position="85"/>
        <end position="103"/>
    </location>
</feature>
<dbReference type="GO" id="GO:0003729">
    <property type="term" value="F:mRNA binding"/>
    <property type="evidence" value="ECO:0007669"/>
    <property type="project" value="InterPro"/>
</dbReference>
<feature type="domain" description="RRM" evidence="8">
    <location>
        <begin position="210"/>
        <end position="329"/>
    </location>
</feature>
<accession>A0A317XZP9</accession>
<dbReference type="STRING" id="1882483.A0A317XZP9"/>
<dbReference type="SMART" id="SM00360">
    <property type="entry name" value="RRM"/>
    <property type="match status" value="2"/>
</dbReference>
<feature type="compositionally biased region" description="Low complexity" evidence="7">
    <location>
        <begin position="388"/>
        <end position="398"/>
    </location>
</feature>
<dbReference type="EMBL" id="KZ819188">
    <property type="protein sequence ID" value="PWZ03273.1"/>
    <property type="molecule type" value="Genomic_DNA"/>
</dbReference>
<dbReference type="PROSITE" id="PS50102">
    <property type="entry name" value="RRM"/>
    <property type="match status" value="2"/>
</dbReference>
<feature type="region of interest" description="Disordered" evidence="7">
    <location>
        <begin position="804"/>
        <end position="889"/>
    </location>
</feature>
<dbReference type="Pfam" id="PF00076">
    <property type="entry name" value="RRM_1"/>
    <property type="match status" value="2"/>
</dbReference>
<feature type="region of interest" description="Disordered" evidence="7">
    <location>
        <begin position="313"/>
        <end position="500"/>
    </location>
</feature>
<gene>
    <name evidence="9" type="ORF">BCV70DRAFT_14387</name>
</gene>
<feature type="compositionally biased region" description="Polar residues" evidence="7">
    <location>
        <begin position="473"/>
        <end position="488"/>
    </location>
</feature>
<feature type="compositionally biased region" description="Low complexity" evidence="7">
    <location>
        <begin position="846"/>
        <end position="857"/>
    </location>
</feature>
<reference evidence="9 10" key="1">
    <citation type="journal article" date="2018" name="Mol. Biol. Evol.">
        <title>Broad Genomic Sampling Reveals a Smut Pathogenic Ancestry of the Fungal Clade Ustilaginomycotina.</title>
        <authorList>
            <person name="Kijpornyongpan T."/>
            <person name="Mondo S.J."/>
            <person name="Barry K."/>
            <person name="Sandor L."/>
            <person name="Lee J."/>
            <person name="Lipzen A."/>
            <person name="Pangilinan J."/>
            <person name="LaButti K."/>
            <person name="Hainaut M."/>
            <person name="Henrissat B."/>
            <person name="Grigoriev I.V."/>
            <person name="Spatafora J.W."/>
            <person name="Aime M.C."/>
        </authorList>
    </citation>
    <scope>NUCLEOTIDE SEQUENCE [LARGE SCALE GENOMIC DNA]</scope>
    <source>
        <strain evidence="9 10">MCA 3645</strain>
    </source>
</reference>
<dbReference type="GO" id="GO:0005829">
    <property type="term" value="C:cytosol"/>
    <property type="evidence" value="ECO:0007669"/>
    <property type="project" value="TreeGrafter"/>
</dbReference>
<dbReference type="InParanoid" id="A0A317XZP9"/>
<evidence type="ECO:0000313" key="10">
    <source>
        <dbReference type="Proteomes" id="UP000246740"/>
    </source>
</evidence>
<proteinExistence type="predicted"/>
<feature type="domain" description="RRM" evidence="8">
    <location>
        <begin position="503"/>
        <end position="575"/>
    </location>
</feature>
<feature type="region of interest" description="Disordered" evidence="7">
    <location>
        <begin position="661"/>
        <end position="780"/>
    </location>
</feature>
<dbReference type="AlphaFoldDB" id="A0A317XZP9"/>
<feature type="compositionally biased region" description="Gly residues" evidence="7">
    <location>
        <begin position="740"/>
        <end position="750"/>
    </location>
</feature>
<feature type="compositionally biased region" description="Low complexity" evidence="7">
    <location>
        <begin position="727"/>
        <end position="739"/>
    </location>
</feature>
<organism evidence="9 10">
    <name type="scientific">Testicularia cyperi</name>
    <dbReference type="NCBI Taxonomy" id="1882483"/>
    <lineage>
        <taxon>Eukaryota</taxon>
        <taxon>Fungi</taxon>
        <taxon>Dikarya</taxon>
        <taxon>Basidiomycota</taxon>
        <taxon>Ustilaginomycotina</taxon>
        <taxon>Ustilaginomycetes</taxon>
        <taxon>Ustilaginales</taxon>
        <taxon>Anthracoideaceae</taxon>
        <taxon>Testicularia</taxon>
    </lineage>
</organism>
<evidence type="ECO:0000256" key="2">
    <source>
        <dbReference type="ARBA" id="ARBA00022737"/>
    </source>
</evidence>
<evidence type="ECO:0000256" key="3">
    <source>
        <dbReference type="ARBA" id="ARBA00022771"/>
    </source>
</evidence>
<evidence type="ECO:0000256" key="4">
    <source>
        <dbReference type="ARBA" id="ARBA00022833"/>
    </source>
</evidence>
<evidence type="ECO:0000313" key="9">
    <source>
        <dbReference type="EMBL" id="PWZ03273.1"/>
    </source>
</evidence>
<dbReference type="GO" id="GO:0006376">
    <property type="term" value="P:mRNA splice site recognition"/>
    <property type="evidence" value="ECO:0007669"/>
    <property type="project" value="TreeGrafter"/>
</dbReference>
<dbReference type="SUPFAM" id="SSF54928">
    <property type="entry name" value="RNA-binding domain, RBD"/>
    <property type="match status" value="2"/>
</dbReference>
<dbReference type="GO" id="GO:0008270">
    <property type="term" value="F:zinc ion binding"/>
    <property type="evidence" value="ECO:0007669"/>
    <property type="project" value="UniProtKB-KW"/>
</dbReference>
<dbReference type="Proteomes" id="UP000246740">
    <property type="component" value="Unassembled WGS sequence"/>
</dbReference>
<evidence type="ECO:0000256" key="6">
    <source>
        <dbReference type="PROSITE-ProRule" id="PRU00176"/>
    </source>
</evidence>
<keyword evidence="2" id="KW-0677">Repeat</keyword>
<evidence type="ECO:0000259" key="8">
    <source>
        <dbReference type="PROSITE" id="PS50102"/>
    </source>
</evidence>
<feature type="compositionally biased region" description="Polar residues" evidence="7">
    <location>
        <begin position="164"/>
        <end position="179"/>
    </location>
</feature>
<dbReference type="PANTHER" id="PTHR47640">
    <property type="entry name" value="TRNA SELENOCYSTEINE 1-ASSOCIATED PROTEIN 1-RELATED-RELATED"/>
    <property type="match status" value="1"/>
</dbReference>
<feature type="compositionally biased region" description="Pro residues" evidence="7">
    <location>
        <begin position="15"/>
        <end position="26"/>
    </location>
</feature>
<protein>
    <recommendedName>
        <fullName evidence="8">RRM domain-containing protein</fullName>
    </recommendedName>
</protein>
<name>A0A317XZP9_9BASI</name>
<keyword evidence="1" id="KW-0479">Metal-binding</keyword>
<evidence type="ECO:0000256" key="1">
    <source>
        <dbReference type="ARBA" id="ARBA00022723"/>
    </source>
</evidence>
<dbReference type="OrthoDB" id="446113at2759"/>
<keyword evidence="10" id="KW-1185">Reference proteome</keyword>
<feature type="compositionally biased region" description="Low complexity" evidence="7">
    <location>
        <begin position="104"/>
        <end position="145"/>
    </location>
</feature>
<feature type="compositionally biased region" description="Gly residues" evidence="7">
    <location>
        <begin position="701"/>
        <end position="726"/>
    </location>
</feature>
<sequence length="889" mass="92746">MLHESDRAPAFARPPSRPSAMSPPPRANVTSPRYPLDLNRPQSQQQHLRPNQSYPHPPSHQSQHPLSQQHSHMPPLQLQQQSSHLHPHHQHHQHQHPHPHQHQHQQSPSQASQQQQQLSQQHSHQQQQHHQQASQQQQSQQQQQPNWLPRSAGLGPLDFHPSISPVSFNPNDRPQSSMSEGAFNPSADIQARPVMQPASSGGISSKEPEFSIFVGDLSPDLREEDLVTQFLQPPPWPPSHPFAAALIHAQQAQGVYQPGSRIGPAPFLSTKSAKIMTDPVTGASKGYGFVRFTLETDCNRALVEMQGVVVTPANGLSPGRPLRVSTATPKNRGGSSSGGPADLSGAPHVNHLQMPRPHNPAQSASASFLYGGPNAPGGPAGLGGPSGPGNAAANGANARLGLVSPPPVGPHQPRHQQPSPSNLHGFMSPTSPTSPFDGPGGNMYAQRSFGALHTGFPGLGQGSELPRGMSPSGARSHTPSSGPGSSIQHGGGPIDSASDPNNTTVFVGGLSSFISEATLRRYFEHFGEITYVKIPPGKGCGFVHYVRKQDAEDAIQRMNGFLIFNCKIRLSWGRSQGDKAAAAAAQTMAQYAQLGQLAGLAGLSTLSPSQLAQLAGLGSALSAAQANAQRGGGNSYGAGSAGAGLGNDPLSTLARQLAAANTGGGAAGQPNFAGPMTGSGGGTGSGHLPAFLQQQQQHGAGTTGLGSQGGRYGGLGAGGPVGGGNGNNQNGSFDFDGLSNNGGLGSGLPAGFGPEQPHEHGLRSRSSQYPHEPTPPLSDSELANAFANLDFDENTRMALAQRLQAARNGGRGSGSSPPQQQHGSNPQSSDRSDSFGRGYNRDPNGFMFSPFSPSDSPVVGGRSDLPGSSAFHGEESDARFKKGSNSPDR</sequence>
<evidence type="ECO:0000256" key="7">
    <source>
        <dbReference type="SAM" id="MobiDB-lite"/>
    </source>
</evidence>
<feature type="compositionally biased region" description="Polar residues" evidence="7">
    <location>
        <begin position="40"/>
        <end position="49"/>
    </location>
</feature>
<dbReference type="InterPro" id="IPR050825">
    <property type="entry name" value="RBM42_RBP45_47-like"/>
</dbReference>
<feature type="compositionally biased region" description="Gly residues" evidence="7">
    <location>
        <begin position="374"/>
        <end position="387"/>
    </location>
</feature>
<keyword evidence="3" id="KW-0863">Zinc-finger</keyword>
<dbReference type="InterPro" id="IPR035979">
    <property type="entry name" value="RBD_domain_sf"/>
</dbReference>
<dbReference type="InterPro" id="IPR000504">
    <property type="entry name" value="RRM_dom"/>
</dbReference>
<feature type="region of interest" description="Disordered" evidence="7">
    <location>
        <begin position="1"/>
        <end position="184"/>
    </location>
</feature>